<keyword evidence="12" id="KW-1185">Reference proteome</keyword>
<keyword evidence="4" id="KW-0963">Cytoplasm</keyword>
<evidence type="ECO:0000256" key="6">
    <source>
        <dbReference type="ARBA" id="ARBA00022723"/>
    </source>
</evidence>
<protein>
    <recommendedName>
        <fullName evidence="3">tRNA threonylcarbamoyladenosine biosynthesis protein TsaE</fullName>
    </recommendedName>
    <alternativeName>
        <fullName evidence="10">t(6)A37 threonylcarbamoyladenosine biosynthesis protein TsaE</fullName>
    </alternativeName>
</protein>
<proteinExistence type="inferred from homology"/>
<dbReference type="GO" id="GO:0046872">
    <property type="term" value="F:metal ion binding"/>
    <property type="evidence" value="ECO:0007669"/>
    <property type="project" value="UniProtKB-KW"/>
</dbReference>
<dbReference type="GO" id="GO:0002949">
    <property type="term" value="P:tRNA threonylcarbamoyladenosine modification"/>
    <property type="evidence" value="ECO:0007669"/>
    <property type="project" value="InterPro"/>
</dbReference>
<gene>
    <name evidence="11" type="ORF">GCM10007962_24330</name>
</gene>
<name>A0A8J3FJI2_9FLAO</name>
<dbReference type="PANTHER" id="PTHR33540">
    <property type="entry name" value="TRNA THREONYLCARBAMOYLADENOSINE BIOSYNTHESIS PROTEIN TSAE"/>
    <property type="match status" value="1"/>
</dbReference>
<dbReference type="CDD" id="cd02019">
    <property type="entry name" value="NK"/>
    <property type="match status" value="1"/>
</dbReference>
<dbReference type="RefSeq" id="WP_308423697.1">
    <property type="nucleotide sequence ID" value="NZ_BMNR01000005.1"/>
</dbReference>
<dbReference type="GO" id="GO:0005737">
    <property type="term" value="C:cytoplasm"/>
    <property type="evidence" value="ECO:0007669"/>
    <property type="project" value="UniProtKB-SubCell"/>
</dbReference>
<dbReference type="Gene3D" id="3.40.50.300">
    <property type="entry name" value="P-loop containing nucleotide triphosphate hydrolases"/>
    <property type="match status" value="1"/>
</dbReference>
<comment type="caution">
    <text evidence="11">The sequence shown here is derived from an EMBL/GenBank/DDBJ whole genome shotgun (WGS) entry which is preliminary data.</text>
</comment>
<dbReference type="SUPFAM" id="SSF52540">
    <property type="entry name" value="P-loop containing nucleoside triphosphate hydrolases"/>
    <property type="match status" value="1"/>
</dbReference>
<dbReference type="GO" id="GO:0005524">
    <property type="term" value="F:ATP binding"/>
    <property type="evidence" value="ECO:0007669"/>
    <property type="project" value="UniProtKB-KW"/>
</dbReference>
<evidence type="ECO:0000256" key="4">
    <source>
        <dbReference type="ARBA" id="ARBA00022490"/>
    </source>
</evidence>
<evidence type="ECO:0000256" key="5">
    <source>
        <dbReference type="ARBA" id="ARBA00022694"/>
    </source>
</evidence>
<dbReference type="Proteomes" id="UP000612329">
    <property type="component" value="Unassembled WGS sequence"/>
</dbReference>
<reference evidence="11" key="2">
    <citation type="submission" date="2020-09" db="EMBL/GenBank/DDBJ databases">
        <authorList>
            <person name="Sun Q."/>
            <person name="Ohkuma M."/>
        </authorList>
    </citation>
    <scope>NUCLEOTIDE SEQUENCE</scope>
    <source>
        <strain evidence="11">JCM 12862</strain>
    </source>
</reference>
<evidence type="ECO:0000313" key="12">
    <source>
        <dbReference type="Proteomes" id="UP000612329"/>
    </source>
</evidence>
<dbReference type="InterPro" id="IPR027417">
    <property type="entry name" value="P-loop_NTPase"/>
</dbReference>
<reference evidence="11" key="1">
    <citation type="journal article" date="2014" name="Int. J. Syst. Evol. Microbiol.">
        <title>Complete genome sequence of Corynebacterium casei LMG S-19264T (=DSM 44701T), isolated from a smear-ripened cheese.</title>
        <authorList>
            <consortium name="US DOE Joint Genome Institute (JGI-PGF)"/>
            <person name="Walter F."/>
            <person name="Albersmeier A."/>
            <person name="Kalinowski J."/>
            <person name="Ruckert C."/>
        </authorList>
    </citation>
    <scope>NUCLEOTIDE SEQUENCE</scope>
    <source>
        <strain evidence="11">JCM 12862</strain>
    </source>
</reference>
<evidence type="ECO:0000256" key="7">
    <source>
        <dbReference type="ARBA" id="ARBA00022741"/>
    </source>
</evidence>
<evidence type="ECO:0000256" key="9">
    <source>
        <dbReference type="ARBA" id="ARBA00022842"/>
    </source>
</evidence>
<keyword evidence="8" id="KW-0067">ATP-binding</keyword>
<evidence type="ECO:0000256" key="8">
    <source>
        <dbReference type="ARBA" id="ARBA00022840"/>
    </source>
</evidence>
<evidence type="ECO:0000256" key="10">
    <source>
        <dbReference type="ARBA" id="ARBA00032441"/>
    </source>
</evidence>
<comment type="similarity">
    <text evidence="2">Belongs to the TsaE family.</text>
</comment>
<organism evidence="11 12">
    <name type="scientific">Yeosuana aromativorans</name>
    <dbReference type="NCBI Taxonomy" id="288019"/>
    <lineage>
        <taxon>Bacteria</taxon>
        <taxon>Pseudomonadati</taxon>
        <taxon>Bacteroidota</taxon>
        <taxon>Flavobacteriia</taxon>
        <taxon>Flavobacteriales</taxon>
        <taxon>Flavobacteriaceae</taxon>
        <taxon>Yeosuana</taxon>
    </lineage>
</organism>
<keyword evidence="5" id="KW-0819">tRNA processing</keyword>
<evidence type="ECO:0000256" key="1">
    <source>
        <dbReference type="ARBA" id="ARBA00004496"/>
    </source>
</evidence>
<dbReference type="AlphaFoldDB" id="A0A8J3FJI2"/>
<dbReference type="EMBL" id="BMNR01000005">
    <property type="protein sequence ID" value="GGK29221.1"/>
    <property type="molecule type" value="Genomic_DNA"/>
</dbReference>
<dbReference type="NCBIfam" id="TIGR00150">
    <property type="entry name" value="T6A_YjeE"/>
    <property type="match status" value="1"/>
</dbReference>
<dbReference type="InterPro" id="IPR003442">
    <property type="entry name" value="T6A_TsaE"/>
</dbReference>
<dbReference type="Pfam" id="PF02367">
    <property type="entry name" value="TsaE"/>
    <property type="match status" value="1"/>
</dbReference>
<evidence type="ECO:0000313" key="11">
    <source>
        <dbReference type="EMBL" id="GGK29221.1"/>
    </source>
</evidence>
<comment type="subcellular location">
    <subcellularLocation>
        <location evidence="1">Cytoplasm</location>
    </subcellularLocation>
</comment>
<accession>A0A8J3FJI2</accession>
<evidence type="ECO:0000256" key="2">
    <source>
        <dbReference type="ARBA" id="ARBA00007599"/>
    </source>
</evidence>
<keyword evidence="9" id="KW-0460">Magnesium</keyword>
<keyword evidence="6" id="KW-0479">Metal-binding</keyword>
<evidence type="ECO:0000256" key="3">
    <source>
        <dbReference type="ARBA" id="ARBA00019010"/>
    </source>
</evidence>
<dbReference type="PANTHER" id="PTHR33540:SF2">
    <property type="entry name" value="TRNA THREONYLCARBAMOYLADENOSINE BIOSYNTHESIS PROTEIN TSAE"/>
    <property type="match status" value="1"/>
</dbReference>
<sequence>MKYTLNAIDEVASQIISCLTSKTILLYGNMGVGKTTLTKALVKALGSDDEVSSPTFSIVNEYETQNDKIYHFDLYRIKDLEEAYSFGIEEYLYSNNWVIIEWPELIESLLPKEVDRLDLELNPDHSRFLKLNFESNLDKQVC</sequence>
<keyword evidence="7" id="KW-0547">Nucleotide-binding</keyword>